<dbReference type="GeneID" id="27138480"/>
<dbReference type="KEGG" id="mema:MMAB1_2971"/>
<feature type="transmembrane region" description="Helical" evidence="1">
    <location>
        <begin position="29"/>
        <end position="49"/>
    </location>
</feature>
<dbReference type="AlphaFoldDB" id="A0A0X3BRM1"/>
<organism evidence="2 3">
    <name type="scientific">Methanoculleus bourgensis</name>
    <dbReference type="NCBI Taxonomy" id="83986"/>
    <lineage>
        <taxon>Archaea</taxon>
        <taxon>Methanobacteriati</taxon>
        <taxon>Methanobacteriota</taxon>
        <taxon>Stenosarchaea group</taxon>
        <taxon>Methanomicrobia</taxon>
        <taxon>Methanomicrobiales</taxon>
        <taxon>Methanomicrobiaceae</taxon>
        <taxon>Methanoculleus</taxon>
    </lineage>
</organism>
<reference evidence="2 3" key="1">
    <citation type="submission" date="2016-01" db="EMBL/GenBank/DDBJ databases">
        <authorList>
            <person name="Manzoor S."/>
        </authorList>
    </citation>
    <scope>NUCLEOTIDE SEQUENCE [LARGE SCALE GENOMIC DNA]</scope>
    <source>
        <strain evidence="2">Methanoculleus sp MAB1</strain>
    </source>
</reference>
<evidence type="ECO:0000256" key="1">
    <source>
        <dbReference type="SAM" id="Phobius"/>
    </source>
</evidence>
<sequence>MRGRISGASPIPPCSIIYLRPGGEARDGLEAGFITALFGTRLFSLPFLWTASHGDGFVAGLAGMVAIALGYLYIILGTAAGVAGAVVRANLGEDEGA</sequence>
<evidence type="ECO:0000313" key="3">
    <source>
        <dbReference type="Proteomes" id="UP000069850"/>
    </source>
</evidence>
<dbReference type="Proteomes" id="UP000069850">
    <property type="component" value="Chromosome 1"/>
</dbReference>
<protein>
    <submittedName>
        <fullName evidence="2">Uncharacterized protein</fullName>
    </submittedName>
</protein>
<dbReference type="RefSeq" id="WP_062265473.1">
    <property type="nucleotide sequence ID" value="NZ_DAIMMY010000004.1"/>
</dbReference>
<keyword evidence="1" id="KW-1133">Transmembrane helix</keyword>
<proteinExistence type="predicted"/>
<dbReference type="EMBL" id="LT158599">
    <property type="protein sequence ID" value="CVK34184.1"/>
    <property type="molecule type" value="Genomic_DNA"/>
</dbReference>
<gene>
    <name evidence="2" type="ORF">MMAB1_2971</name>
</gene>
<evidence type="ECO:0000313" key="2">
    <source>
        <dbReference type="EMBL" id="CVK34184.1"/>
    </source>
</evidence>
<keyword evidence="1" id="KW-0472">Membrane</keyword>
<accession>A0A0X3BRM1</accession>
<name>A0A0X3BRM1_9EURY</name>
<dbReference type="OrthoDB" id="107834at2157"/>
<keyword evidence="1" id="KW-0812">Transmembrane</keyword>
<feature type="transmembrane region" description="Helical" evidence="1">
    <location>
        <begin position="61"/>
        <end position="87"/>
    </location>
</feature>